<evidence type="ECO:0000256" key="5">
    <source>
        <dbReference type="ARBA" id="ARBA00022741"/>
    </source>
</evidence>
<keyword evidence="8" id="KW-0963">Cytoplasm</keyword>
<evidence type="ECO:0000256" key="8">
    <source>
        <dbReference type="HAMAP-Rule" id="MF_00158"/>
    </source>
</evidence>
<protein>
    <recommendedName>
        <fullName evidence="8">Pantothenate synthetase</fullName>
        <shortName evidence="8">PS</shortName>
        <ecNumber evidence="8">6.3.2.1</ecNumber>
    </recommendedName>
    <alternativeName>
        <fullName evidence="8">Pantoate--beta-alanine ligase</fullName>
    </alternativeName>
    <alternativeName>
        <fullName evidence="8">Pantoate-activating enzyme</fullName>
    </alternativeName>
</protein>
<dbReference type="GO" id="GO:0004592">
    <property type="term" value="F:pantoate-beta-alanine ligase activity"/>
    <property type="evidence" value="ECO:0007669"/>
    <property type="project" value="UniProtKB-UniRule"/>
</dbReference>
<comment type="function">
    <text evidence="8">Catalyzes the condensation of pantoate with beta-alanine in an ATP-dependent reaction via a pantoyl-adenylate intermediate.</text>
</comment>
<dbReference type="GO" id="GO:0005524">
    <property type="term" value="F:ATP binding"/>
    <property type="evidence" value="ECO:0007669"/>
    <property type="project" value="UniProtKB-KW"/>
</dbReference>
<dbReference type="EC" id="6.3.2.1" evidence="8"/>
<dbReference type="InterPro" id="IPR014729">
    <property type="entry name" value="Rossmann-like_a/b/a_fold"/>
</dbReference>
<dbReference type="InterPro" id="IPR003721">
    <property type="entry name" value="Pantoate_ligase"/>
</dbReference>
<feature type="binding site" evidence="8">
    <location>
        <begin position="37"/>
        <end position="44"/>
    </location>
    <ligand>
        <name>ATP</name>
        <dbReference type="ChEBI" id="CHEBI:30616"/>
    </ligand>
</feature>
<organism evidence="9 10">
    <name type="scientific">Brevundimonas variabilis</name>
    <dbReference type="NCBI Taxonomy" id="74312"/>
    <lineage>
        <taxon>Bacteria</taxon>
        <taxon>Pseudomonadati</taxon>
        <taxon>Pseudomonadota</taxon>
        <taxon>Alphaproteobacteria</taxon>
        <taxon>Caulobacterales</taxon>
        <taxon>Caulobacteraceae</taxon>
        <taxon>Brevundimonas</taxon>
    </lineage>
</organism>
<feature type="binding site" evidence="8">
    <location>
        <begin position="154"/>
        <end position="157"/>
    </location>
    <ligand>
        <name>ATP</name>
        <dbReference type="ChEBI" id="CHEBI:30616"/>
    </ligand>
</feature>
<dbReference type="InterPro" id="IPR042176">
    <property type="entry name" value="Pantoate_ligase_C"/>
</dbReference>
<feature type="binding site" evidence="8">
    <location>
        <begin position="191"/>
        <end position="194"/>
    </location>
    <ligand>
        <name>ATP</name>
        <dbReference type="ChEBI" id="CHEBI:30616"/>
    </ligand>
</feature>
<comment type="catalytic activity">
    <reaction evidence="7 8">
        <text>(R)-pantoate + beta-alanine + ATP = (R)-pantothenate + AMP + diphosphate + H(+)</text>
        <dbReference type="Rhea" id="RHEA:10912"/>
        <dbReference type="ChEBI" id="CHEBI:15378"/>
        <dbReference type="ChEBI" id="CHEBI:15980"/>
        <dbReference type="ChEBI" id="CHEBI:29032"/>
        <dbReference type="ChEBI" id="CHEBI:30616"/>
        <dbReference type="ChEBI" id="CHEBI:33019"/>
        <dbReference type="ChEBI" id="CHEBI:57966"/>
        <dbReference type="ChEBI" id="CHEBI:456215"/>
        <dbReference type="EC" id="6.3.2.1"/>
    </reaction>
</comment>
<comment type="pathway">
    <text evidence="1 8">Cofactor biosynthesis; (R)-pantothenate biosynthesis; (R)-pantothenate from (R)-pantoate and beta-alanine: step 1/1.</text>
</comment>
<sequence length="286" mass="30638">MTATPPSLPIARTVESLRATVREWRRQGLGVAFVPTMGALHEGHLTLVAEAKERADRVVASVFVNPTQFAAHEDLGTYPRDEARDATLLTEAGCHLLFAPTVSEIYPEGSSTRIEVDGPSQGLETDFRPHFFGGVALVVAKLLNQVQADVAVFGEKDYQQLLVVRRMAADLDIPTRIVGSPTLRDGHGLALSSRNAYLSEAELAVARQLNGILAEAAAAVSADTPIALAEDTATNALLAAGFRQVDYVAVRRADDLARFKGPVDAPARILAAAWLGKTRLIDNLPV</sequence>
<dbReference type="PANTHER" id="PTHR21299:SF1">
    <property type="entry name" value="PANTOATE--BETA-ALANINE LIGASE"/>
    <property type="match status" value="1"/>
</dbReference>
<dbReference type="GO" id="GO:0015940">
    <property type="term" value="P:pantothenate biosynthetic process"/>
    <property type="evidence" value="ECO:0007669"/>
    <property type="project" value="UniProtKB-UniRule"/>
</dbReference>
<dbReference type="Proteomes" id="UP000545037">
    <property type="component" value="Unassembled WGS sequence"/>
</dbReference>
<feature type="binding site" evidence="8">
    <location>
        <position position="160"/>
    </location>
    <ligand>
        <name>(R)-pantoate</name>
        <dbReference type="ChEBI" id="CHEBI:15980"/>
    </ligand>
</feature>
<dbReference type="AlphaFoldDB" id="A0A7W9CGU9"/>
<dbReference type="Pfam" id="PF02569">
    <property type="entry name" value="Pantoate_ligase"/>
    <property type="match status" value="1"/>
</dbReference>
<keyword evidence="3 8" id="KW-0436">Ligase</keyword>
<dbReference type="InterPro" id="IPR004821">
    <property type="entry name" value="Cyt_trans-like"/>
</dbReference>
<comment type="subunit">
    <text evidence="8">Homodimer.</text>
</comment>
<dbReference type="NCBIfam" id="TIGR00125">
    <property type="entry name" value="cyt_tran_rel"/>
    <property type="match status" value="1"/>
</dbReference>
<dbReference type="SUPFAM" id="SSF52374">
    <property type="entry name" value="Nucleotidylyl transferase"/>
    <property type="match status" value="1"/>
</dbReference>
<dbReference type="UniPathway" id="UPA00028">
    <property type="reaction ID" value="UER00005"/>
</dbReference>
<dbReference type="Gene3D" id="3.40.50.620">
    <property type="entry name" value="HUPs"/>
    <property type="match status" value="1"/>
</dbReference>
<feature type="active site" description="Proton donor" evidence="8">
    <location>
        <position position="44"/>
    </location>
</feature>
<keyword evidence="4 8" id="KW-0566">Pantothenate biosynthesis</keyword>
<reference evidence="9 10" key="1">
    <citation type="submission" date="2020-08" db="EMBL/GenBank/DDBJ databases">
        <title>Genomic Encyclopedia of Type Strains, Phase IV (KMG-IV): sequencing the most valuable type-strain genomes for metagenomic binning, comparative biology and taxonomic classification.</title>
        <authorList>
            <person name="Goeker M."/>
        </authorList>
    </citation>
    <scope>NUCLEOTIDE SEQUENCE [LARGE SCALE GENOMIC DNA]</scope>
    <source>
        <strain evidence="9 10">DSM 4737</strain>
    </source>
</reference>
<dbReference type="HAMAP" id="MF_00158">
    <property type="entry name" value="PanC"/>
    <property type="match status" value="1"/>
</dbReference>
<evidence type="ECO:0000256" key="7">
    <source>
        <dbReference type="ARBA" id="ARBA00048258"/>
    </source>
</evidence>
<feature type="binding site" evidence="8">
    <location>
        <position position="68"/>
    </location>
    <ligand>
        <name>beta-alanine</name>
        <dbReference type="ChEBI" id="CHEBI:57966"/>
    </ligand>
</feature>
<feature type="binding site" evidence="8">
    <location>
        <position position="183"/>
    </location>
    <ligand>
        <name>ATP</name>
        <dbReference type="ChEBI" id="CHEBI:30616"/>
    </ligand>
</feature>
<dbReference type="RefSeq" id="WP_183212402.1">
    <property type="nucleotide sequence ID" value="NZ_JACHOR010000002.1"/>
</dbReference>
<dbReference type="CDD" id="cd00560">
    <property type="entry name" value="PanC"/>
    <property type="match status" value="1"/>
</dbReference>
<evidence type="ECO:0000313" key="10">
    <source>
        <dbReference type="Proteomes" id="UP000545037"/>
    </source>
</evidence>
<name>A0A7W9CGU9_9CAUL</name>
<proteinExistence type="inferred from homology"/>
<comment type="similarity">
    <text evidence="2 8">Belongs to the pantothenate synthetase family.</text>
</comment>
<comment type="caution">
    <text evidence="9">The sequence shown here is derived from an EMBL/GenBank/DDBJ whole genome shotgun (WGS) entry which is preliminary data.</text>
</comment>
<dbReference type="EMBL" id="JACHOR010000002">
    <property type="protein sequence ID" value="MBB5745403.1"/>
    <property type="molecule type" value="Genomic_DNA"/>
</dbReference>
<dbReference type="Gene3D" id="3.30.1300.10">
    <property type="entry name" value="Pantoate-beta-alanine ligase, C-terminal domain"/>
    <property type="match status" value="1"/>
</dbReference>
<evidence type="ECO:0000256" key="4">
    <source>
        <dbReference type="ARBA" id="ARBA00022655"/>
    </source>
</evidence>
<accession>A0A7W9CGU9</accession>
<dbReference type="GO" id="GO:0005829">
    <property type="term" value="C:cytosol"/>
    <property type="evidence" value="ECO:0007669"/>
    <property type="project" value="TreeGrafter"/>
</dbReference>
<evidence type="ECO:0000256" key="1">
    <source>
        <dbReference type="ARBA" id="ARBA00004990"/>
    </source>
</evidence>
<keyword evidence="5 8" id="KW-0547">Nucleotide-binding</keyword>
<keyword evidence="6 8" id="KW-0067">ATP-binding</keyword>
<dbReference type="PANTHER" id="PTHR21299">
    <property type="entry name" value="CYTIDYLATE KINASE/PANTOATE-BETA-ALANINE LIGASE"/>
    <property type="match status" value="1"/>
</dbReference>
<keyword evidence="10" id="KW-1185">Reference proteome</keyword>
<comment type="miscellaneous">
    <text evidence="8">The reaction proceeds by a bi uni uni bi ping pong mechanism.</text>
</comment>
<evidence type="ECO:0000313" key="9">
    <source>
        <dbReference type="EMBL" id="MBB5745403.1"/>
    </source>
</evidence>
<evidence type="ECO:0000256" key="6">
    <source>
        <dbReference type="ARBA" id="ARBA00022840"/>
    </source>
</evidence>
<dbReference type="NCBIfam" id="TIGR00018">
    <property type="entry name" value="panC"/>
    <property type="match status" value="1"/>
</dbReference>
<evidence type="ECO:0000256" key="3">
    <source>
        <dbReference type="ARBA" id="ARBA00022598"/>
    </source>
</evidence>
<feature type="binding site" evidence="8">
    <location>
        <position position="68"/>
    </location>
    <ligand>
        <name>(R)-pantoate</name>
        <dbReference type="ChEBI" id="CHEBI:15980"/>
    </ligand>
</feature>
<comment type="subcellular location">
    <subcellularLocation>
        <location evidence="8">Cytoplasm</location>
    </subcellularLocation>
</comment>
<evidence type="ECO:0000256" key="2">
    <source>
        <dbReference type="ARBA" id="ARBA00009256"/>
    </source>
</evidence>
<gene>
    <name evidence="8" type="primary">panC</name>
    <name evidence="9" type="ORF">GGR13_000987</name>
</gene>